<dbReference type="OrthoDB" id="9771666at2"/>
<organism evidence="2 3">
    <name type="scientific">Phenylobacterium zucineum (strain HLK1)</name>
    <dbReference type="NCBI Taxonomy" id="450851"/>
    <lineage>
        <taxon>Bacteria</taxon>
        <taxon>Pseudomonadati</taxon>
        <taxon>Pseudomonadota</taxon>
        <taxon>Alphaproteobacteria</taxon>
        <taxon>Caulobacterales</taxon>
        <taxon>Caulobacteraceae</taxon>
        <taxon>Phenylobacterium</taxon>
    </lineage>
</organism>
<name>B4RD06_PHEZH</name>
<sequence>MGERITITAADGAFDAYVARPQAAKAPAIVVIQEIFGVNKVMRDICDDLAAQGYLAVCPDLFWRIEPGIDITDQSEAEWKKAFELFNAFDVDQGVRDIRATIDQVRKDPACNGKVGAVGYCLGGLLAFLTAARTDADASVSYYGVGIENRVGEAEKLTRPLLMHVAEEDQFVPKAAQAVILQALKHHPQVELHTYPGRDHAFARKGGEHYHEGDAGQANTRTLAFFKKALG</sequence>
<dbReference type="EMBL" id="CP000747">
    <property type="protein sequence ID" value="ACG79938.1"/>
    <property type="molecule type" value="Genomic_DNA"/>
</dbReference>
<dbReference type="KEGG" id="pzu:PHZ_c3529"/>
<dbReference type="InterPro" id="IPR002925">
    <property type="entry name" value="Dienelactn_hydro"/>
</dbReference>
<evidence type="ECO:0000313" key="2">
    <source>
        <dbReference type="EMBL" id="ACG79938.1"/>
    </source>
</evidence>
<dbReference type="STRING" id="450851.PHZ_c3529"/>
<dbReference type="Proteomes" id="UP000001868">
    <property type="component" value="Chromosome"/>
</dbReference>
<accession>B4RD06</accession>
<dbReference type="InterPro" id="IPR051049">
    <property type="entry name" value="Dienelactone_hydrolase-like"/>
</dbReference>
<feature type="domain" description="Dienelactone hydrolase" evidence="1">
    <location>
        <begin position="14"/>
        <end position="229"/>
    </location>
</feature>
<dbReference type="AlphaFoldDB" id="B4RD06"/>
<dbReference type="PANTHER" id="PTHR46623:SF6">
    <property type="entry name" value="ALPHA_BETA-HYDROLASES SUPERFAMILY PROTEIN"/>
    <property type="match status" value="1"/>
</dbReference>
<evidence type="ECO:0000259" key="1">
    <source>
        <dbReference type="Pfam" id="PF01738"/>
    </source>
</evidence>
<proteinExistence type="predicted"/>
<protein>
    <submittedName>
        <fullName evidence="2">Arboxymethylenebutenolidase</fullName>
    </submittedName>
</protein>
<dbReference type="PANTHER" id="PTHR46623">
    <property type="entry name" value="CARBOXYMETHYLENEBUTENOLIDASE-RELATED"/>
    <property type="match status" value="1"/>
</dbReference>
<reference evidence="2 3" key="1">
    <citation type="journal article" date="2008" name="BMC Genomics">
        <title>Complete genome of Phenylobacterium zucineum - a novel facultative intracellular bacterium isolated from human erythroleukemia cell line K562.</title>
        <authorList>
            <person name="Luo Y."/>
            <person name="Xu X."/>
            <person name="Ding Z."/>
            <person name="Liu Z."/>
            <person name="Zhang B."/>
            <person name="Yan Z."/>
            <person name="Sun J."/>
            <person name="Hu S."/>
            <person name="Hu X."/>
        </authorList>
    </citation>
    <scope>NUCLEOTIDE SEQUENCE [LARGE SCALE GENOMIC DNA]</scope>
    <source>
        <strain evidence="2 3">HLK1</strain>
    </source>
</reference>
<dbReference type="SUPFAM" id="SSF53474">
    <property type="entry name" value="alpha/beta-Hydrolases"/>
    <property type="match status" value="1"/>
</dbReference>
<gene>
    <name evidence="2" type="primary">ysgA</name>
    <name evidence="2" type="ordered locus">PHZ_c3529</name>
</gene>
<dbReference type="eggNOG" id="COG0412">
    <property type="taxonomic scope" value="Bacteria"/>
</dbReference>
<dbReference type="HOGENOM" id="CLU_054590_7_3_5"/>
<dbReference type="InterPro" id="IPR029058">
    <property type="entry name" value="AB_hydrolase_fold"/>
</dbReference>
<dbReference type="RefSeq" id="WP_012524076.1">
    <property type="nucleotide sequence ID" value="NC_011144.1"/>
</dbReference>
<keyword evidence="3" id="KW-1185">Reference proteome</keyword>
<dbReference type="GO" id="GO:0016787">
    <property type="term" value="F:hydrolase activity"/>
    <property type="evidence" value="ECO:0007669"/>
    <property type="project" value="InterPro"/>
</dbReference>
<evidence type="ECO:0000313" key="3">
    <source>
        <dbReference type="Proteomes" id="UP000001868"/>
    </source>
</evidence>
<dbReference type="Pfam" id="PF01738">
    <property type="entry name" value="DLH"/>
    <property type="match status" value="1"/>
</dbReference>
<dbReference type="Gene3D" id="3.40.50.1820">
    <property type="entry name" value="alpha/beta hydrolase"/>
    <property type="match status" value="1"/>
</dbReference>